<dbReference type="EC" id="2.7.13.3" evidence="2"/>
<comment type="caution">
    <text evidence="12">The sequence shown here is derived from an EMBL/GenBank/DDBJ whole genome shotgun (WGS) entry which is preliminary data.</text>
</comment>
<dbReference type="Pfam" id="PF00072">
    <property type="entry name" value="Response_reg"/>
    <property type="match status" value="1"/>
</dbReference>
<evidence type="ECO:0000256" key="6">
    <source>
        <dbReference type="ARBA" id="ARBA00023012"/>
    </source>
</evidence>
<keyword evidence="3 7" id="KW-0597">Phosphoprotein</keyword>
<dbReference type="SUPFAM" id="SSF55785">
    <property type="entry name" value="PYP-like sensor domain (PAS domain)"/>
    <property type="match status" value="2"/>
</dbReference>
<accession>A0AA37SAZ9</accession>
<evidence type="ECO:0000256" key="3">
    <source>
        <dbReference type="ARBA" id="ARBA00022553"/>
    </source>
</evidence>
<sequence>MDSQGSVFQAVLETMTNPLIVVNQLGVIVISNSAVEGLFGWSSSELEGQSINGLIFLASDKQPSDIVVSCSNEGRFPEGIDDQKAQGLHKNGRMYPIRVVWGRCSVNDQTLFTCLVQALPSASLSFQNISSLNFSSPSQTHQSHEPDLRLRHETLLDGVLNSPEAVILVFNQAGRILVANHAAVELFGVPDAHTVMGLGWADLFAGDGAFQQEQQIQAVFSNEGAERFTHAFKGRFFDTQFSPIYNDHGQVEFVTSFSLDITELKRSKVRLLRESKRAELANRAKTEFLANMSHELRTPLNSVLGFTQLLREDTSLSPDQLESLDYIFNAGQHLKSLIEDILDLARIESGHLRQAPVKTDLVSAIKEVLQLSSLKISDKELELVTSFPPEEVRVFADRTRLKQIFLNFVDNAIKYNRDYGRIDISVTRLGSREVRVRVLDSGVGIPIDKQSYLFKPFNRLGYETSSIPGTGIGLVLSRRLVDDMGGRIEFGSRENEGCRFDIILPLADSLTESGTDYFNYSPKAPVSVQEMHIMYVENDDSNIALMQSFARRHEGWLMSIARSGREALQLAQKSLPDIILMDMSLPDMDGLELSILLNNNDLVRHIPIIVVTADGRYETQQACEYAGIELVYTKPIDFELLENALQELILEGGES</sequence>
<name>A0AA37SAZ9_9GAMM</name>
<keyword evidence="13" id="KW-1185">Reference proteome</keyword>
<reference evidence="12" key="1">
    <citation type="journal article" date="2014" name="Int. J. Syst. Evol. Microbiol.">
        <title>Complete genome sequence of Corynebacterium casei LMG S-19264T (=DSM 44701T), isolated from a smear-ripened cheese.</title>
        <authorList>
            <consortium name="US DOE Joint Genome Institute (JGI-PGF)"/>
            <person name="Walter F."/>
            <person name="Albersmeier A."/>
            <person name="Kalinowski J."/>
            <person name="Ruckert C."/>
        </authorList>
    </citation>
    <scope>NUCLEOTIDE SEQUENCE</scope>
    <source>
        <strain evidence="12">NBRC 110071</strain>
    </source>
</reference>
<dbReference type="EMBL" id="BSNM01000016">
    <property type="protein sequence ID" value="GLQ32662.1"/>
    <property type="molecule type" value="Genomic_DNA"/>
</dbReference>
<dbReference type="InterPro" id="IPR011006">
    <property type="entry name" value="CheY-like_superfamily"/>
</dbReference>
<dbReference type="PROSITE" id="PS50112">
    <property type="entry name" value="PAS"/>
    <property type="match status" value="1"/>
</dbReference>
<dbReference type="PROSITE" id="PS50109">
    <property type="entry name" value="HIS_KIN"/>
    <property type="match status" value="1"/>
</dbReference>
<evidence type="ECO:0000256" key="7">
    <source>
        <dbReference type="PROSITE-ProRule" id="PRU00169"/>
    </source>
</evidence>
<dbReference type="SUPFAM" id="SSF47384">
    <property type="entry name" value="Homodimeric domain of signal transducing histidine kinase"/>
    <property type="match status" value="1"/>
</dbReference>
<dbReference type="FunFam" id="1.10.287.130:FF:000001">
    <property type="entry name" value="Two-component sensor histidine kinase"/>
    <property type="match status" value="1"/>
</dbReference>
<dbReference type="PRINTS" id="PR00344">
    <property type="entry name" value="BCTRLSENSOR"/>
</dbReference>
<evidence type="ECO:0000256" key="4">
    <source>
        <dbReference type="ARBA" id="ARBA00022679"/>
    </source>
</evidence>
<dbReference type="CDD" id="cd00082">
    <property type="entry name" value="HisKA"/>
    <property type="match status" value="1"/>
</dbReference>
<dbReference type="Gene3D" id="3.30.450.20">
    <property type="entry name" value="PAS domain"/>
    <property type="match status" value="2"/>
</dbReference>
<dbReference type="GO" id="GO:0000155">
    <property type="term" value="F:phosphorelay sensor kinase activity"/>
    <property type="evidence" value="ECO:0007669"/>
    <property type="project" value="InterPro"/>
</dbReference>
<dbReference type="SMART" id="SM00091">
    <property type="entry name" value="PAS"/>
    <property type="match status" value="2"/>
</dbReference>
<reference evidence="12" key="2">
    <citation type="submission" date="2023-01" db="EMBL/GenBank/DDBJ databases">
        <title>Draft genome sequence of Litoribrevibacter albus strain NBRC 110071.</title>
        <authorList>
            <person name="Sun Q."/>
            <person name="Mori K."/>
        </authorList>
    </citation>
    <scope>NUCLEOTIDE SEQUENCE</scope>
    <source>
        <strain evidence="12">NBRC 110071</strain>
    </source>
</reference>
<dbReference type="PROSITE" id="PS50113">
    <property type="entry name" value="PAC"/>
    <property type="match status" value="1"/>
</dbReference>
<dbReference type="GO" id="GO:0006355">
    <property type="term" value="P:regulation of DNA-templated transcription"/>
    <property type="evidence" value="ECO:0007669"/>
    <property type="project" value="InterPro"/>
</dbReference>
<dbReference type="SUPFAM" id="SSF55874">
    <property type="entry name" value="ATPase domain of HSP90 chaperone/DNA topoisomerase II/histidine kinase"/>
    <property type="match status" value="1"/>
</dbReference>
<dbReference type="InterPro" id="IPR000014">
    <property type="entry name" value="PAS"/>
</dbReference>
<dbReference type="PANTHER" id="PTHR43047">
    <property type="entry name" value="TWO-COMPONENT HISTIDINE PROTEIN KINASE"/>
    <property type="match status" value="1"/>
</dbReference>
<dbReference type="RefSeq" id="WP_284382732.1">
    <property type="nucleotide sequence ID" value="NZ_BSNM01000016.1"/>
</dbReference>
<dbReference type="Gene3D" id="3.30.565.10">
    <property type="entry name" value="Histidine kinase-like ATPase, C-terminal domain"/>
    <property type="match status" value="1"/>
</dbReference>
<dbReference type="PROSITE" id="PS50110">
    <property type="entry name" value="RESPONSE_REGULATORY"/>
    <property type="match status" value="1"/>
</dbReference>
<keyword evidence="6" id="KW-0902">Two-component regulatory system</keyword>
<protein>
    <recommendedName>
        <fullName evidence="2">histidine kinase</fullName>
        <ecNumber evidence="2">2.7.13.3</ecNumber>
    </recommendedName>
</protein>
<dbReference type="InterPro" id="IPR036097">
    <property type="entry name" value="HisK_dim/P_sf"/>
</dbReference>
<dbReference type="CDD" id="cd00130">
    <property type="entry name" value="PAS"/>
    <property type="match status" value="1"/>
</dbReference>
<proteinExistence type="predicted"/>
<dbReference type="SMART" id="SM00388">
    <property type="entry name" value="HisKA"/>
    <property type="match status" value="1"/>
</dbReference>
<evidence type="ECO:0000256" key="1">
    <source>
        <dbReference type="ARBA" id="ARBA00000085"/>
    </source>
</evidence>
<keyword evidence="5" id="KW-0418">Kinase</keyword>
<feature type="domain" description="Histidine kinase" evidence="8">
    <location>
        <begin position="291"/>
        <end position="508"/>
    </location>
</feature>
<feature type="domain" description="PAC" evidence="11">
    <location>
        <begin position="212"/>
        <end position="273"/>
    </location>
</feature>
<dbReference type="InterPro" id="IPR036890">
    <property type="entry name" value="HATPase_C_sf"/>
</dbReference>
<keyword evidence="4" id="KW-0808">Transferase</keyword>
<dbReference type="Pfam" id="PF02518">
    <property type="entry name" value="HATPase_c"/>
    <property type="match status" value="1"/>
</dbReference>
<dbReference type="Gene3D" id="3.40.50.2300">
    <property type="match status" value="1"/>
</dbReference>
<dbReference type="InterPro" id="IPR003594">
    <property type="entry name" value="HATPase_dom"/>
</dbReference>
<dbReference type="Proteomes" id="UP001161389">
    <property type="component" value="Unassembled WGS sequence"/>
</dbReference>
<organism evidence="12 13">
    <name type="scientific">Litoribrevibacter albus</name>
    <dbReference type="NCBI Taxonomy" id="1473156"/>
    <lineage>
        <taxon>Bacteria</taxon>
        <taxon>Pseudomonadati</taxon>
        <taxon>Pseudomonadota</taxon>
        <taxon>Gammaproteobacteria</taxon>
        <taxon>Oceanospirillales</taxon>
        <taxon>Oceanospirillaceae</taxon>
        <taxon>Litoribrevibacter</taxon>
    </lineage>
</organism>
<dbReference type="Pfam" id="PF08448">
    <property type="entry name" value="PAS_4"/>
    <property type="match status" value="1"/>
</dbReference>
<evidence type="ECO:0000256" key="2">
    <source>
        <dbReference type="ARBA" id="ARBA00012438"/>
    </source>
</evidence>
<dbReference type="Pfam" id="PF00989">
    <property type="entry name" value="PAS"/>
    <property type="match status" value="1"/>
</dbReference>
<feature type="domain" description="Response regulatory" evidence="9">
    <location>
        <begin position="532"/>
        <end position="649"/>
    </location>
</feature>
<comment type="catalytic activity">
    <reaction evidence="1">
        <text>ATP + protein L-histidine = ADP + protein N-phospho-L-histidine.</text>
        <dbReference type="EC" id="2.7.13.3"/>
    </reaction>
</comment>
<dbReference type="Gene3D" id="1.10.287.130">
    <property type="match status" value="1"/>
</dbReference>
<dbReference type="InterPro" id="IPR005467">
    <property type="entry name" value="His_kinase_dom"/>
</dbReference>
<evidence type="ECO:0000259" key="8">
    <source>
        <dbReference type="PROSITE" id="PS50109"/>
    </source>
</evidence>
<dbReference type="InterPro" id="IPR013767">
    <property type="entry name" value="PAS_fold"/>
</dbReference>
<dbReference type="SUPFAM" id="SSF52172">
    <property type="entry name" value="CheY-like"/>
    <property type="match status" value="1"/>
</dbReference>
<evidence type="ECO:0000313" key="13">
    <source>
        <dbReference type="Proteomes" id="UP001161389"/>
    </source>
</evidence>
<dbReference type="InterPro" id="IPR001789">
    <property type="entry name" value="Sig_transdc_resp-reg_receiver"/>
</dbReference>
<evidence type="ECO:0000259" key="11">
    <source>
        <dbReference type="PROSITE" id="PS50113"/>
    </source>
</evidence>
<dbReference type="NCBIfam" id="TIGR00229">
    <property type="entry name" value="sensory_box"/>
    <property type="match status" value="2"/>
</dbReference>
<dbReference type="SMART" id="SM00387">
    <property type="entry name" value="HATPase_c"/>
    <property type="match status" value="1"/>
</dbReference>
<dbReference type="Pfam" id="PF00512">
    <property type="entry name" value="HisKA"/>
    <property type="match status" value="1"/>
</dbReference>
<feature type="domain" description="PAS" evidence="10">
    <location>
        <begin position="4"/>
        <end position="50"/>
    </location>
</feature>
<feature type="modified residue" description="4-aspartylphosphate" evidence="7">
    <location>
        <position position="582"/>
    </location>
</feature>
<dbReference type="SMART" id="SM00448">
    <property type="entry name" value="REC"/>
    <property type="match status" value="1"/>
</dbReference>
<dbReference type="CDD" id="cd17546">
    <property type="entry name" value="REC_hyHK_CKI1_RcsC-like"/>
    <property type="match status" value="1"/>
</dbReference>
<dbReference type="InterPro" id="IPR004358">
    <property type="entry name" value="Sig_transdc_His_kin-like_C"/>
</dbReference>
<evidence type="ECO:0000259" key="10">
    <source>
        <dbReference type="PROSITE" id="PS50112"/>
    </source>
</evidence>
<dbReference type="AlphaFoldDB" id="A0AA37SAZ9"/>
<dbReference type="InterPro" id="IPR035965">
    <property type="entry name" value="PAS-like_dom_sf"/>
</dbReference>
<evidence type="ECO:0000313" key="12">
    <source>
        <dbReference type="EMBL" id="GLQ32662.1"/>
    </source>
</evidence>
<dbReference type="InterPro" id="IPR003661">
    <property type="entry name" value="HisK_dim/P_dom"/>
</dbReference>
<dbReference type="InterPro" id="IPR000700">
    <property type="entry name" value="PAS-assoc_C"/>
</dbReference>
<evidence type="ECO:0000259" key="9">
    <source>
        <dbReference type="PROSITE" id="PS50110"/>
    </source>
</evidence>
<gene>
    <name evidence="12" type="ORF">GCM10007876_31410</name>
</gene>
<dbReference type="InterPro" id="IPR013656">
    <property type="entry name" value="PAS_4"/>
</dbReference>
<evidence type="ECO:0000256" key="5">
    <source>
        <dbReference type="ARBA" id="ARBA00022777"/>
    </source>
</evidence>